<evidence type="ECO:0000313" key="2">
    <source>
        <dbReference type="Proteomes" id="UP000602510"/>
    </source>
</evidence>
<dbReference type="EMBL" id="WSZM01000654">
    <property type="protein sequence ID" value="KAF4030652.1"/>
    <property type="molecule type" value="Genomic_DNA"/>
</dbReference>
<reference evidence="1" key="1">
    <citation type="submission" date="2020-04" db="EMBL/GenBank/DDBJ databases">
        <title>Hybrid Assembly of Korean Phytophthora infestans isolates.</title>
        <authorList>
            <person name="Prokchorchik M."/>
            <person name="Lee Y."/>
            <person name="Seo J."/>
            <person name="Cho J.-H."/>
            <person name="Park Y.-E."/>
            <person name="Jang D.-C."/>
            <person name="Im J.-S."/>
            <person name="Choi J.-G."/>
            <person name="Park H.-J."/>
            <person name="Lee G.-B."/>
            <person name="Lee Y.-G."/>
            <person name="Hong S.-Y."/>
            <person name="Cho K."/>
            <person name="Sohn K.H."/>
        </authorList>
    </citation>
    <scope>NUCLEOTIDE SEQUENCE</scope>
    <source>
        <strain evidence="1">KR_1_A1</strain>
    </source>
</reference>
<evidence type="ECO:0000313" key="1">
    <source>
        <dbReference type="EMBL" id="KAF4030652.1"/>
    </source>
</evidence>
<protein>
    <submittedName>
        <fullName evidence="1">Uncharacterized protein</fullName>
    </submittedName>
</protein>
<accession>A0A833W6H7</accession>
<organism evidence="1 2">
    <name type="scientific">Phytophthora infestans</name>
    <name type="common">Potato late blight agent</name>
    <name type="synonym">Botrytis infestans</name>
    <dbReference type="NCBI Taxonomy" id="4787"/>
    <lineage>
        <taxon>Eukaryota</taxon>
        <taxon>Sar</taxon>
        <taxon>Stramenopiles</taxon>
        <taxon>Oomycota</taxon>
        <taxon>Peronosporomycetes</taxon>
        <taxon>Peronosporales</taxon>
        <taxon>Peronosporaceae</taxon>
        <taxon>Phytophthora</taxon>
    </lineage>
</organism>
<keyword evidence="2" id="KW-1185">Reference proteome</keyword>
<gene>
    <name evidence="1" type="ORF">GN244_ATG17525</name>
</gene>
<dbReference type="AlphaFoldDB" id="A0A833W6H7"/>
<sequence>MLVLKELTIAAAVNVRNVAVEILAMNTTRHVRLAARPQLHLGTSQVGTPNSWLRQWQLDDAAA</sequence>
<proteinExistence type="predicted"/>
<dbReference type="Proteomes" id="UP000602510">
    <property type="component" value="Unassembled WGS sequence"/>
</dbReference>
<name>A0A833W6H7_PHYIN</name>
<comment type="caution">
    <text evidence="1">The sequence shown here is derived from an EMBL/GenBank/DDBJ whole genome shotgun (WGS) entry which is preliminary data.</text>
</comment>